<keyword evidence="1" id="KW-0732">Signal</keyword>
<dbReference type="PANTHER" id="PTHR35841">
    <property type="entry name" value="PHOSPHONATES-BINDING PERIPLASMIC PROTEIN"/>
    <property type="match status" value="1"/>
</dbReference>
<feature type="signal peptide" evidence="1">
    <location>
        <begin position="1"/>
        <end position="24"/>
    </location>
</feature>
<dbReference type="Proteomes" id="UP000251075">
    <property type="component" value="Unassembled WGS sequence"/>
</dbReference>
<reference evidence="2 3" key="1">
    <citation type="submission" date="2017-11" db="EMBL/GenBank/DDBJ databases">
        <title>Draft genome sequence of magnetotactic bacterium Magnetospirillum kuznetsovii LBB-42.</title>
        <authorList>
            <person name="Grouzdev D.S."/>
            <person name="Rysina M.S."/>
            <person name="Baslerov R.V."/>
            <person name="Koziaeva V."/>
        </authorList>
    </citation>
    <scope>NUCLEOTIDE SEQUENCE [LARGE SCALE GENOMIC DNA]</scope>
    <source>
        <strain evidence="2 3">LBB-42</strain>
    </source>
</reference>
<dbReference type="Pfam" id="PF12974">
    <property type="entry name" value="Phosphonate-bd"/>
    <property type="match status" value="1"/>
</dbReference>
<evidence type="ECO:0000256" key="1">
    <source>
        <dbReference type="SAM" id="SignalP"/>
    </source>
</evidence>
<name>A0A364NV55_9PROT</name>
<dbReference type="EMBL" id="PGTO01000014">
    <property type="protein sequence ID" value="RAU20964.1"/>
    <property type="molecule type" value="Genomic_DNA"/>
</dbReference>
<feature type="chain" id="PRO_5016611801" evidence="1">
    <location>
        <begin position="25"/>
        <end position="281"/>
    </location>
</feature>
<dbReference type="OrthoDB" id="5343002at2"/>
<accession>A0A364NV55</accession>
<evidence type="ECO:0000313" key="2">
    <source>
        <dbReference type="EMBL" id="RAU20964.1"/>
    </source>
</evidence>
<dbReference type="PANTHER" id="PTHR35841:SF1">
    <property type="entry name" value="PHOSPHONATES-BINDING PERIPLASMIC PROTEIN"/>
    <property type="match status" value="1"/>
</dbReference>
<dbReference type="SUPFAM" id="SSF53850">
    <property type="entry name" value="Periplasmic binding protein-like II"/>
    <property type="match status" value="1"/>
</dbReference>
<protein>
    <submittedName>
        <fullName evidence="2">Phosphate ABC transporter substrate-binding protein</fullName>
    </submittedName>
</protein>
<proteinExistence type="predicted"/>
<gene>
    <name evidence="2" type="ORF">CU669_15335</name>
</gene>
<comment type="caution">
    <text evidence="2">The sequence shown here is derived from an EMBL/GenBank/DDBJ whole genome shotgun (WGS) entry which is preliminary data.</text>
</comment>
<dbReference type="Gene3D" id="3.40.190.10">
    <property type="entry name" value="Periplasmic binding protein-like II"/>
    <property type="match status" value="2"/>
</dbReference>
<dbReference type="RefSeq" id="WP_112146276.1">
    <property type="nucleotide sequence ID" value="NZ_PGTO01000014.1"/>
</dbReference>
<evidence type="ECO:0000313" key="3">
    <source>
        <dbReference type="Proteomes" id="UP000251075"/>
    </source>
</evidence>
<keyword evidence="3" id="KW-1185">Reference proteome</keyword>
<dbReference type="AlphaFoldDB" id="A0A364NV55"/>
<organism evidence="2 3">
    <name type="scientific">Paramagnetospirillum kuznetsovii</name>
    <dbReference type="NCBI Taxonomy" id="2053833"/>
    <lineage>
        <taxon>Bacteria</taxon>
        <taxon>Pseudomonadati</taxon>
        <taxon>Pseudomonadota</taxon>
        <taxon>Alphaproteobacteria</taxon>
        <taxon>Rhodospirillales</taxon>
        <taxon>Magnetospirillaceae</taxon>
        <taxon>Paramagnetospirillum</taxon>
    </lineage>
</organism>
<sequence>MGFLSRAGWALLWTILWHPCPAGAEAPSLTFGIVPQAASARLAEQWLPLLDEVGKRAGVRLNFRTNKDIPTFEEGLALGAYDFAYMNPYHYSVFHRASGYGAFAHEQGRPLAGIIVVRADSPYTAMADLAGKAVIFPAPGAFAASILTQAEFARLGIPVVAKYVISHDSVYRGVLGGHFAAGGGIPRTFDALPLDQKAGLRILATTREYTPHPFAAHPRVSAEVVARVRAALISLGQDEVGRRALDAASLKAIVGADDSEWNDVRGLDIDLLRHWLGQTAE</sequence>